<keyword evidence="8 16" id="KW-0732">Signal</keyword>
<dbReference type="InterPro" id="IPR021319">
    <property type="entry name" value="DUF2921"/>
</dbReference>
<dbReference type="GO" id="GO:0012505">
    <property type="term" value="C:endomembrane system"/>
    <property type="evidence" value="ECO:0007669"/>
    <property type="project" value="UniProtKB-SubCell"/>
</dbReference>
<evidence type="ECO:0000256" key="5">
    <source>
        <dbReference type="ARBA" id="ARBA00022679"/>
    </source>
</evidence>
<evidence type="ECO:0000256" key="7">
    <source>
        <dbReference type="ARBA" id="ARBA00022723"/>
    </source>
</evidence>
<dbReference type="GO" id="GO:0061630">
    <property type="term" value="F:ubiquitin protein ligase activity"/>
    <property type="evidence" value="ECO:0007669"/>
    <property type="project" value="UniProtKB-EC"/>
</dbReference>
<evidence type="ECO:0000256" key="14">
    <source>
        <dbReference type="PROSITE-ProRule" id="PRU00175"/>
    </source>
</evidence>
<dbReference type="AlphaFoldDB" id="A0A1J4K9L2"/>
<feature type="transmembrane region" description="Helical" evidence="15">
    <location>
        <begin position="247"/>
        <end position="269"/>
    </location>
</feature>
<evidence type="ECO:0000256" key="13">
    <source>
        <dbReference type="ARBA" id="ARBA00023136"/>
    </source>
</evidence>
<dbReference type="PANTHER" id="PTHR22763:SF162">
    <property type="entry name" value="TRANSMEMBRANE E3 UBIQUITIN-PROTEIN LIGASE 1"/>
    <property type="match status" value="1"/>
</dbReference>
<dbReference type="Pfam" id="PF13639">
    <property type="entry name" value="zf-RING_2"/>
    <property type="match status" value="1"/>
</dbReference>
<dbReference type="InterPro" id="IPR001841">
    <property type="entry name" value="Znf_RING"/>
</dbReference>
<evidence type="ECO:0000256" key="4">
    <source>
        <dbReference type="ARBA" id="ARBA00012483"/>
    </source>
</evidence>
<evidence type="ECO:0000313" key="19">
    <source>
        <dbReference type="Proteomes" id="UP000179807"/>
    </source>
</evidence>
<dbReference type="SUPFAM" id="SSF57850">
    <property type="entry name" value="RING/U-box"/>
    <property type="match status" value="1"/>
</dbReference>
<evidence type="ECO:0000256" key="12">
    <source>
        <dbReference type="ARBA" id="ARBA00022989"/>
    </source>
</evidence>
<comment type="caution">
    <text evidence="18">The sequence shown here is derived from an EMBL/GenBank/DDBJ whole genome shotgun (WGS) entry which is preliminary data.</text>
</comment>
<dbReference type="EC" id="2.3.2.27" evidence="4"/>
<keyword evidence="11" id="KW-0862">Zinc</keyword>
<keyword evidence="13 15" id="KW-0472">Membrane</keyword>
<keyword evidence="12 15" id="KW-1133">Transmembrane helix</keyword>
<dbReference type="SMART" id="SM00744">
    <property type="entry name" value="RINGv"/>
    <property type="match status" value="1"/>
</dbReference>
<dbReference type="OrthoDB" id="8062037at2759"/>
<dbReference type="EMBL" id="MLAK01000691">
    <property type="protein sequence ID" value="OHT07634.1"/>
    <property type="molecule type" value="Genomic_DNA"/>
</dbReference>
<keyword evidence="19" id="KW-1185">Reference proteome</keyword>
<evidence type="ECO:0000313" key="18">
    <source>
        <dbReference type="EMBL" id="OHT07634.1"/>
    </source>
</evidence>
<comment type="subcellular location">
    <subcellularLocation>
        <location evidence="2">Endomembrane system</location>
        <topology evidence="2">Multi-pass membrane protein</topology>
    </subcellularLocation>
</comment>
<proteinExistence type="predicted"/>
<accession>A0A1J4K9L2</accession>
<feature type="transmembrane region" description="Helical" evidence="15">
    <location>
        <begin position="281"/>
        <end position="300"/>
    </location>
</feature>
<dbReference type="Proteomes" id="UP000179807">
    <property type="component" value="Unassembled WGS sequence"/>
</dbReference>
<evidence type="ECO:0000256" key="15">
    <source>
        <dbReference type="SAM" id="Phobius"/>
    </source>
</evidence>
<evidence type="ECO:0000256" key="9">
    <source>
        <dbReference type="ARBA" id="ARBA00022771"/>
    </source>
</evidence>
<dbReference type="RefSeq" id="XP_068360770.1">
    <property type="nucleotide sequence ID" value="XM_068503577.1"/>
</dbReference>
<evidence type="ECO:0000256" key="8">
    <source>
        <dbReference type="ARBA" id="ARBA00022729"/>
    </source>
</evidence>
<sequence>MIAILFIYLFQTVTCHTEFYEGYWNRSIPKFQLPVYFRLKIKFIPSNSSISTVKTIFSYINTPSTLIPNEPFSATGIYVNTSNTLFILFTHEPIVQIQRDSKSHMYDEIGKYIASQPRINHSELHIHIQSMIKNLTTPKEMVTYIFNRTCNGSTCNLTGSQYLRNKFLYNSLKTYDYIELDKKWRIFVSFFAIAVTFLCFIWLKFPKSQPSVICPATIHLICSGDYAIAIVFFGLKDHFDLIDKSVFSIVFGFSFLSILILGSSFVNKVEMAVMPSISGEWITAISGMRHFYMFLLLTIFYEDPLFAFILRFSYLIPQIIFSALYNKAKTINIFFITSMALAQLAEMYLLIQYNPDKNYYFKNSEDLLKITSGWIGAQIFVVILQHFFGGAFFIPKTQRAEHFSYLTEKPPPDAECTICLQNVEEGEPYYSTPCHHYFHQECLSRWMEEQSICPVCRTPLPPIEDPSPPSPLEV</sequence>
<evidence type="ECO:0000256" key="11">
    <source>
        <dbReference type="ARBA" id="ARBA00022833"/>
    </source>
</evidence>
<feature type="transmembrane region" description="Helical" evidence="15">
    <location>
        <begin position="184"/>
        <end position="205"/>
    </location>
</feature>
<reference evidence="18" key="1">
    <citation type="submission" date="2016-10" db="EMBL/GenBank/DDBJ databases">
        <authorList>
            <person name="Benchimol M."/>
            <person name="Almeida L.G."/>
            <person name="Vasconcelos A.T."/>
            <person name="Perreira-Neves A."/>
            <person name="Rosa I.A."/>
            <person name="Tasca T."/>
            <person name="Bogo M.R."/>
            <person name="de Souza W."/>
        </authorList>
    </citation>
    <scope>NUCLEOTIDE SEQUENCE [LARGE SCALE GENOMIC DNA]</scope>
    <source>
        <strain evidence="18">K</strain>
    </source>
</reference>
<keyword evidence="9 14" id="KW-0863">Zinc-finger</keyword>
<dbReference type="PROSITE" id="PS50089">
    <property type="entry name" value="ZF_RING_2"/>
    <property type="match status" value="1"/>
</dbReference>
<dbReference type="GeneID" id="94838281"/>
<dbReference type="PANTHER" id="PTHR22763">
    <property type="entry name" value="RING ZINC FINGER PROTEIN"/>
    <property type="match status" value="1"/>
</dbReference>
<keyword evidence="10" id="KW-0833">Ubl conjugation pathway</keyword>
<dbReference type="SMART" id="SM00184">
    <property type="entry name" value="RING"/>
    <property type="match status" value="1"/>
</dbReference>
<evidence type="ECO:0000256" key="16">
    <source>
        <dbReference type="SAM" id="SignalP"/>
    </source>
</evidence>
<evidence type="ECO:0000256" key="3">
    <source>
        <dbReference type="ARBA" id="ARBA00004906"/>
    </source>
</evidence>
<feature type="signal peptide" evidence="16">
    <location>
        <begin position="1"/>
        <end position="15"/>
    </location>
</feature>
<dbReference type="InterPro" id="IPR050731">
    <property type="entry name" value="HRD1_E3_ubiq-ligases"/>
</dbReference>
<feature type="transmembrane region" description="Helical" evidence="15">
    <location>
        <begin position="371"/>
        <end position="394"/>
    </location>
</feature>
<comment type="catalytic activity">
    <reaction evidence="1">
        <text>S-ubiquitinyl-[E2 ubiquitin-conjugating enzyme]-L-cysteine + [acceptor protein]-L-lysine = [E2 ubiquitin-conjugating enzyme]-L-cysteine + N(6)-ubiquitinyl-[acceptor protein]-L-lysine.</text>
        <dbReference type="EC" id="2.3.2.27"/>
    </reaction>
</comment>
<evidence type="ECO:0000256" key="10">
    <source>
        <dbReference type="ARBA" id="ARBA00022786"/>
    </source>
</evidence>
<evidence type="ECO:0000256" key="6">
    <source>
        <dbReference type="ARBA" id="ARBA00022692"/>
    </source>
</evidence>
<dbReference type="Gene3D" id="3.30.40.10">
    <property type="entry name" value="Zinc/RING finger domain, C3HC4 (zinc finger)"/>
    <property type="match status" value="1"/>
</dbReference>
<feature type="domain" description="RING-type" evidence="17">
    <location>
        <begin position="416"/>
        <end position="457"/>
    </location>
</feature>
<feature type="transmembrane region" description="Helical" evidence="15">
    <location>
        <begin position="306"/>
        <end position="325"/>
    </location>
</feature>
<feature type="transmembrane region" description="Helical" evidence="15">
    <location>
        <begin position="212"/>
        <end position="235"/>
    </location>
</feature>
<dbReference type="InterPro" id="IPR011016">
    <property type="entry name" value="Znf_RING-CH"/>
</dbReference>
<organism evidence="18 19">
    <name type="scientific">Tritrichomonas foetus</name>
    <dbReference type="NCBI Taxonomy" id="1144522"/>
    <lineage>
        <taxon>Eukaryota</taxon>
        <taxon>Metamonada</taxon>
        <taxon>Parabasalia</taxon>
        <taxon>Tritrichomonadida</taxon>
        <taxon>Tritrichomonadidae</taxon>
        <taxon>Tritrichomonas</taxon>
    </lineage>
</organism>
<evidence type="ECO:0000259" key="17">
    <source>
        <dbReference type="PROSITE" id="PS50089"/>
    </source>
</evidence>
<feature type="chain" id="PRO_5013198768" description="RING-type E3 ubiquitin transferase" evidence="16">
    <location>
        <begin position="16"/>
        <end position="474"/>
    </location>
</feature>
<dbReference type="Pfam" id="PF11145">
    <property type="entry name" value="DUF2921"/>
    <property type="match status" value="1"/>
</dbReference>
<dbReference type="GO" id="GO:0043161">
    <property type="term" value="P:proteasome-mediated ubiquitin-dependent protein catabolic process"/>
    <property type="evidence" value="ECO:0007669"/>
    <property type="project" value="TreeGrafter"/>
</dbReference>
<keyword evidence="6 15" id="KW-0812">Transmembrane</keyword>
<keyword evidence="7" id="KW-0479">Metal-binding</keyword>
<gene>
    <name evidence="18" type="ORF">TRFO_24130</name>
</gene>
<dbReference type="InterPro" id="IPR013083">
    <property type="entry name" value="Znf_RING/FYVE/PHD"/>
</dbReference>
<evidence type="ECO:0000256" key="1">
    <source>
        <dbReference type="ARBA" id="ARBA00000900"/>
    </source>
</evidence>
<keyword evidence="5" id="KW-0808">Transferase</keyword>
<evidence type="ECO:0000256" key="2">
    <source>
        <dbReference type="ARBA" id="ARBA00004127"/>
    </source>
</evidence>
<dbReference type="GO" id="GO:0008270">
    <property type="term" value="F:zinc ion binding"/>
    <property type="evidence" value="ECO:0007669"/>
    <property type="project" value="UniProtKB-KW"/>
</dbReference>
<feature type="transmembrane region" description="Helical" evidence="15">
    <location>
        <begin position="332"/>
        <end position="351"/>
    </location>
</feature>
<protein>
    <recommendedName>
        <fullName evidence="4">RING-type E3 ubiquitin transferase</fullName>
        <ecNumber evidence="4">2.3.2.27</ecNumber>
    </recommendedName>
</protein>
<dbReference type="VEuPathDB" id="TrichDB:TRFO_24130"/>
<comment type="pathway">
    <text evidence="3">Protein modification; protein ubiquitination.</text>
</comment>
<name>A0A1J4K9L2_9EUKA</name>